<comment type="similarity">
    <text evidence="10">Belongs to the ELO family.</text>
</comment>
<keyword evidence="5 10" id="KW-0276">Fatty acid metabolism</keyword>
<dbReference type="InParanoid" id="A0A6P7F9A2"/>
<evidence type="ECO:0000256" key="4">
    <source>
        <dbReference type="ARBA" id="ARBA00022692"/>
    </source>
</evidence>
<evidence type="ECO:0000256" key="9">
    <source>
        <dbReference type="ARBA" id="ARBA00023160"/>
    </source>
</evidence>
<feature type="transmembrane region" description="Helical" evidence="10">
    <location>
        <begin position="224"/>
        <end position="245"/>
    </location>
</feature>
<dbReference type="Pfam" id="PF01151">
    <property type="entry name" value="ELO"/>
    <property type="match status" value="1"/>
</dbReference>
<protein>
    <recommendedName>
        <fullName evidence="10">Elongation of very long chain fatty acids protein</fullName>
        <ecNumber evidence="10">2.3.1.199</ecNumber>
    </recommendedName>
    <alternativeName>
        <fullName evidence="10">Very-long-chain 3-oxoacyl-CoA synthase</fullName>
    </alternativeName>
</protein>
<dbReference type="EC" id="2.3.1.199" evidence="10"/>
<keyword evidence="3 10" id="KW-0808">Transferase</keyword>
<dbReference type="AlphaFoldDB" id="A0A6P7F9A2"/>
<dbReference type="GO" id="GO:0005789">
    <property type="term" value="C:endoplasmic reticulum membrane"/>
    <property type="evidence" value="ECO:0007669"/>
    <property type="project" value="TreeGrafter"/>
</dbReference>
<evidence type="ECO:0000313" key="12">
    <source>
        <dbReference type="Proteomes" id="UP001652700"/>
    </source>
</evidence>
<dbReference type="GO" id="GO:0009922">
    <property type="term" value="F:fatty acid elongase activity"/>
    <property type="evidence" value="ECO:0007669"/>
    <property type="project" value="UniProtKB-EC"/>
</dbReference>
<gene>
    <name evidence="13" type="primary">LOC114327892</name>
</gene>
<dbReference type="GO" id="GO:0034626">
    <property type="term" value="P:fatty acid elongation, polyunsaturated fatty acid"/>
    <property type="evidence" value="ECO:0007669"/>
    <property type="project" value="TreeGrafter"/>
</dbReference>
<evidence type="ECO:0000256" key="6">
    <source>
        <dbReference type="ARBA" id="ARBA00022989"/>
    </source>
</evidence>
<accession>A0A6P7F9A2</accession>
<keyword evidence="2 10" id="KW-0444">Lipid biosynthesis</keyword>
<keyword evidence="12" id="KW-1185">Reference proteome</keyword>
<evidence type="ECO:0000313" key="11">
    <source>
        <dbReference type="EnsemblMetazoa" id="XP_028132409.1"/>
    </source>
</evidence>
<dbReference type="RefSeq" id="XP_028132409.1">
    <property type="nucleotide sequence ID" value="XM_028276608.1"/>
</dbReference>
<dbReference type="PANTHER" id="PTHR11157">
    <property type="entry name" value="FATTY ACID ACYL TRANSFERASE-RELATED"/>
    <property type="match status" value="1"/>
</dbReference>
<keyword evidence="4 10" id="KW-0812">Transmembrane</keyword>
<dbReference type="GO" id="GO:0019367">
    <property type="term" value="P:fatty acid elongation, saturated fatty acid"/>
    <property type="evidence" value="ECO:0007669"/>
    <property type="project" value="TreeGrafter"/>
</dbReference>
<comment type="catalytic activity">
    <reaction evidence="10">
        <text>a very-long-chain acyl-CoA + malonyl-CoA + H(+) = a very-long-chain 3-oxoacyl-CoA + CO2 + CoA</text>
        <dbReference type="Rhea" id="RHEA:32727"/>
        <dbReference type="ChEBI" id="CHEBI:15378"/>
        <dbReference type="ChEBI" id="CHEBI:16526"/>
        <dbReference type="ChEBI" id="CHEBI:57287"/>
        <dbReference type="ChEBI" id="CHEBI:57384"/>
        <dbReference type="ChEBI" id="CHEBI:90725"/>
        <dbReference type="ChEBI" id="CHEBI:90736"/>
        <dbReference type="EC" id="2.3.1.199"/>
    </reaction>
</comment>
<dbReference type="PANTHER" id="PTHR11157:SF164">
    <property type="entry name" value="ELONGATION OF VERY LONG CHAIN FATTY ACIDS PROTEIN"/>
    <property type="match status" value="1"/>
</dbReference>
<evidence type="ECO:0000256" key="7">
    <source>
        <dbReference type="ARBA" id="ARBA00023098"/>
    </source>
</evidence>
<dbReference type="KEGG" id="dvv:114327892"/>
<evidence type="ECO:0000256" key="3">
    <source>
        <dbReference type="ARBA" id="ARBA00022679"/>
    </source>
</evidence>
<feature type="transmembrane region" description="Helical" evidence="10">
    <location>
        <begin position="157"/>
        <end position="177"/>
    </location>
</feature>
<name>A0A6P7F9A2_DIAVI</name>
<evidence type="ECO:0000313" key="13">
    <source>
        <dbReference type="RefSeq" id="XP_028132409.1"/>
    </source>
</evidence>
<dbReference type="GO" id="GO:0034625">
    <property type="term" value="P:fatty acid elongation, monounsaturated fatty acid"/>
    <property type="evidence" value="ECO:0007669"/>
    <property type="project" value="TreeGrafter"/>
</dbReference>
<dbReference type="Proteomes" id="UP001652700">
    <property type="component" value="Unplaced"/>
</dbReference>
<evidence type="ECO:0000256" key="1">
    <source>
        <dbReference type="ARBA" id="ARBA00004141"/>
    </source>
</evidence>
<evidence type="ECO:0000256" key="2">
    <source>
        <dbReference type="ARBA" id="ARBA00022516"/>
    </source>
</evidence>
<feature type="transmembrane region" description="Helical" evidence="10">
    <location>
        <begin position="28"/>
        <end position="45"/>
    </location>
</feature>
<dbReference type="GO" id="GO:0042761">
    <property type="term" value="P:very long-chain fatty acid biosynthetic process"/>
    <property type="evidence" value="ECO:0007669"/>
    <property type="project" value="TreeGrafter"/>
</dbReference>
<evidence type="ECO:0000256" key="10">
    <source>
        <dbReference type="RuleBase" id="RU361115"/>
    </source>
</evidence>
<reference evidence="13" key="1">
    <citation type="submission" date="2025-04" db="UniProtKB">
        <authorList>
            <consortium name="RefSeq"/>
        </authorList>
    </citation>
    <scope>IDENTIFICATION</scope>
    <source>
        <tissue evidence="13">Whole insect</tissue>
    </source>
</reference>
<dbReference type="GO" id="GO:0030148">
    <property type="term" value="P:sphingolipid biosynthetic process"/>
    <property type="evidence" value="ECO:0007669"/>
    <property type="project" value="TreeGrafter"/>
</dbReference>
<feature type="transmembrane region" description="Helical" evidence="10">
    <location>
        <begin position="193"/>
        <end position="212"/>
    </location>
</feature>
<dbReference type="InterPro" id="IPR002076">
    <property type="entry name" value="ELO_fam"/>
</dbReference>
<keyword evidence="9 10" id="KW-0275">Fatty acid biosynthesis</keyword>
<comment type="subcellular location">
    <subcellularLocation>
        <location evidence="1">Membrane</location>
        <topology evidence="1">Multi-pass membrane protein</topology>
    </subcellularLocation>
</comment>
<evidence type="ECO:0000256" key="5">
    <source>
        <dbReference type="ARBA" id="ARBA00022832"/>
    </source>
</evidence>
<dbReference type="GeneID" id="114327892"/>
<dbReference type="EnsemblMetazoa" id="XM_028276608.1">
    <property type="protein sequence ID" value="XP_028132409.1"/>
    <property type="gene ID" value="LOC114327892"/>
</dbReference>
<keyword evidence="6 10" id="KW-1133">Transmembrane helix</keyword>
<sequence length="259" mass="30388">MAIITDVVNDLTNKIDPRHDGYITASPYFLYGFLFTYLFTIKILGPKLMQYRKPYNIKNLLICYNFIQIILNTYIVYEATCVYFSNSNWICIDTTEKNLVSDTRKHYYFLKILDCVETVFFILRKKYQQASFLHIYHHTAILCGAFLGFRYDYGDTTIIIGGLNSLTHVLMYVYYLLSAIDSRWGKYTSIKKGLTLVQIVQLTTILFSLAITKLMPGCKSIPNYSLYLWLLQNVFMINLFVRFYIKSYVNKQKSVSKKK</sequence>
<evidence type="ECO:0000256" key="8">
    <source>
        <dbReference type="ARBA" id="ARBA00023136"/>
    </source>
</evidence>
<dbReference type="OrthoDB" id="434092at2759"/>
<feature type="transmembrane region" description="Helical" evidence="10">
    <location>
        <begin position="135"/>
        <end position="151"/>
    </location>
</feature>
<reference evidence="11" key="2">
    <citation type="submission" date="2025-05" db="UniProtKB">
        <authorList>
            <consortium name="EnsemblMetazoa"/>
        </authorList>
    </citation>
    <scope>IDENTIFICATION</scope>
</reference>
<proteinExistence type="inferred from homology"/>
<keyword evidence="7 10" id="KW-0443">Lipid metabolism</keyword>
<organism evidence="13">
    <name type="scientific">Diabrotica virgifera virgifera</name>
    <name type="common">western corn rootworm</name>
    <dbReference type="NCBI Taxonomy" id="50390"/>
    <lineage>
        <taxon>Eukaryota</taxon>
        <taxon>Metazoa</taxon>
        <taxon>Ecdysozoa</taxon>
        <taxon>Arthropoda</taxon>
        <taxon>Hexapoda</taxon>
        <taxon>Insecta</taxon>
        <taxon>Pterygota</taxon>
        <taxon>Neoptera</taxon>
        <taxon>Endopterygota</taxon>
        <taxon>Coleoptera</taxon>
        <taxon>Polyphaga</taxon>
        <taxon>Cucujiformia</taxon>
        <taxon>Chrysomeloidea</taxon>
        <taxon>Chrysomelidae</taxon>
        <taxon>Galerucinae</taxon>
        <taxon>Diabroticina</taxon>
        <taxon>Diabroticites</taxon>
        <taxon>Diabrotica</taxon>
    </lineage>
</organism>
<keyword evidence="8 10" id="KW-0472">Membrane</keyword>